<dbReference type="PROSITE" id="PS00150">
    <property type="entry name" value="ACYLPHOSPHATASE_1"/>
    <property type="match status" value="1"/>
</dbReference>
<protein>
    <recommendedName>
        <fullName evidence="8">Carbamoyltransferase</fullName>
        <ecNumber evidence="8">6.2.-.-</ecNumber>
    </recommendedName>
</protein>
<dbReference type="Pfam" id="PF17788">
    <property type="entry name" value="HypF_C"/>
    <property type="match status" value="1"/>
</dbReference>
<evidence type="ECO:0000256" key="9">
    <source>
        <dbReference type="PROSITE-ProRule" id="PRU00520"/>
    </source>
</evidence>
<feature type="active site" evidence="9">
    <location>
        <position position="37"/>
    </location>
</feature>
<comment type="catalytic activity">
    <reaction evidence="7">
        <text>C-terminal L-cysteinyl-[HypE protein] + carbamoyl phosphate + ATP + H2O = C-terminal S-carboxamide-L-cysteinyl-[HypE protein] + AMP + phosphate + diphosphate + H(+)</text>
        <dbReference type="Rhea" id="RHEA:55636"/>
        <dbReference type="Rhea" id="RHEA-COMP:14247"/>
        <dbReference type="Rhea" id="RHEA-COMP:14392"/>
        <dbReference type="ChEBI" id="CHEBI:15377"/>
        <dbReference type="ChEBI" id="CHEBI:15378"/>
        <dbReference type="ChEBI" id="CHEBI:30616"/>
        <dbReference type="ChEBI" id="CHEBI:33019"/>
        <dbReference type="ChEBI" id="CHEBI:43474"/>
        <dbReference type="ChEBI" id="CHEBI:58228"/>
        <dbReference type="ChEBI" id="CHEBI:76913"/>
        <dbReference type="ChEBI" id="CHEBI:139126"/>
        <dbReference type="ChEBI" id="CHEBI:456215"/>
    </reaction>
</comment>
<dbReference type="Gene3D" id="3.30.110.120">
    <property type="match status" value="1"/>
</dbReference>
<dbReference type="InterPro" id="IPR051060">
    <property type="entry name" value="Carbamoyltrans_HypF-like"/>
</dbReference>
<dbReference type="InterPro" id="IPR001792">
    <property type="entry name" value="Acylphosphatase-like_dom"/>
</dbReference>
<dbReference type="AlphaFoldDB" id="A0A147JUN0"/>
<dbReference type="PIRSF" id="PIRSF006256">
    <property type="entry name" value="CMPcnvr_hdrg_mat"/>
    <property type="match status" value="1"/>
</dbReference>
<dbReference type="InterPro" id="IPR041440">
    <property type="entry name" value="HypF_C"/>
</dbReference>
<dbReference type="InterPro" id="IPR004421">
    <property type="entry name" value="Carbamoyltransferase_HypF"/>
</dbReference>
<evidence type="ECO:0000259" key="10">
    <source>
        <dbReference type="PROSITE" id="PS51160"/>
    </source>
</evidence>
<comment type="similarity">
    <text evidence="2 8">Belongs to the carbamoyltransferase HypF family.</text>
</comment>
<dbReference type="Gene3D" id="3.30.420.40">
    <property type="match status" value="1"/>
</dbReference>
<feature type="active site" evidence="9">
    <location>
        <position position="19"/>
    </location>
</feature>
<evidence type="ECO:0000256" key="6">
    <source>
        <dbReference type="ARBA" id="ARBA00022833"/>
    </source>
</evidence>
<dbReference type="Gene3D" id="3.30.420.360">
    <property type="match status" value="1"/>
</dbReference>
<dbReference type="PROSITE" id="PS51163">
    <property type="entry name" value="YRDC"/>
    <property type="match status" value="1"/>
</dbReference>
<dbReference type="UniPathway" id="UPA00335"/>
<dbReference type="EMBL" id="LQMQ01000047">
    <property type="protein sequence ID" value="KUO40192.1"/>
    <property type="molecule type" value="Genomic_DNA"/>
</dbReference>
<dbReference type="Pfam" id="PF00708">
    <property type="entry name" value="Acylphosphatase"/>
    <property type="match status" value="1"/>
</dbReference>
<dbReference type="SUPFAM" id="SSF54975">
    <property type="entry name" value="Acylphosphatase/BLUF domain-like"/>
    <property type="match status" value="1"/>
</dbReference>
<dbReference type="InterPro" id="IPR036046">
    <property type="entry name" value="Acylphosphatase-like_dom_sf"/>
</dbReference>
<keyword evidence="5" id="KW-0863">Zinc-finger</keyword>
<evidence type="ECO:0000256" key="2">
    <source>
        <dbReference type="ARBA" id="ARBA00008097"/>
    </source>
</evidence>
<dbReference type="InterPro" id="IPR006070">
    <property type="entry name" value="Sua5-like_dom"/>
</dbReference>
<reference evidence="12 13" key="1">
    <citation type="journal article" date="2016" name="Nat. Microbiol.">
        <title>Genomic inference of the metabolism of cosmopolitan subsurface Archaea, Hadesarchaea.</title>
        <authorList>
            <person name="Baker B.J."/>
            <person name="Saw J.H."/>
            <person name="Lind A.E."/>
            <person name="Lazar C.S."/>
            <person name="Hinrichs K.-U."/>
            <person name="Teske A.P."/>
            <person name="Ettema T.J."/>
        </authorList>
    </citation>
    <scope>NUCLEOTIDE SEQUENCE [LARGE SCALE GENOMIC DNA]</scope>
</reference>
<dbReference type="InterPro" id="IPR055128">
    <property type="entry name" value="HypF_C_2"/>
</dbReference>
<evidence type="ECO:0000313" key="13">
    <source>
        <dbReference type="Proteomes" id="UP000074294"/>
    </source>
</evidence>
<evidence type="ECO:0000313" key="12">
    <source>
        <dbReference type="EMBL" id="KUO40192.1"/>
    </source>
</evidence>
<comment type="catalytic activity">
    <reaction evidence="9">
        <text>an acyl phosphate + H2O = a carboxylate + phosphate + H(+)</text>
        <dbReference type="Rhea" id="RHEA:14965"/>
        <dbReference type="ChEBI" id="CHEBI:15377"/>
        <dbReference type="ChEBI" id="CHEBI:15378"/>
        <dbReference type="ChEBI" id="CHEBI:29067"/>
        <dbReference type="ChEBI" id="CHEBI:43474"/>
        <dbReference type="ChEBI" id="CHEBI:59918"/>
        <dbReference type="EC" id="3.6.1.7"/>
    </reaction>
</comment>
<comment type="pathway">
    <text evidence="1">Protein modification; [NiFe] hydrogenase maturation.</text>
</comment>
<evidence type="ECO:0000256" key="1">
    <source>
        <dbReference type="ARBA" id="ARBA00004711"/>
    </source>
</evidence>
<keyword evidence="4" id="KW-0479">Metal-binding</keyword>
<organism evidence="12 13">
    <name type="scientific">Hadarchaeum yellowstonense</name>
    <dbReference type="NCBI Taxonomy" id="1776334"/>
    <lineage>
        <taxon>Archaea</taxon>
        <taxon>Methanobacteriati</taxon>
        <taxon>Candidatus Hadarchaeota</taxon>
        <taxon>Candidatus Hadarchaeia</taxon>
        <taxon>Candidatus Hadarchaeales</taxon>
        <taxon>Candidatus Hadarchaeaceae</taxon>
        <taxon>Candidatus Hadarchaeum</taxon>
    </lineage>
</organism>
<dbReference type="GO" id="GO:0003725">
    <property type="term" value="F:double-stranded RNA binding"/>
    <property type="evidence" value="ECO:0007669"/>
    <property type="project" value="InterPro"/>
</dbReference>
<dbReference type="NCBIfam" id="TIGR00143">
    <property type="entry name" value="hypF"/>
    <property type="match status" value="1"/>
</dbReference>
<dbReference type="Pfam" id="PF22521">
    <property type="entry name" value="HypF_C_2"/>
    <property type="match status" value="1"/>
</dbReference>
<proteinExistence type="inferred from homology"/>
<feature type="domain" description="Acylphosphatase-like" evidence="10">
    <location>
        <begin position="4"/>
        <end position="92"/>
    </location>
</feature>
<dbReference type="GO" id="GO:0008270">
    <property type="term" value="F:zinc ion binding"/>
    <property type="evidence" value="ECO:0007669"/>
    <property type="project" value="UniProtKB-KW"/>
</dbReference>
<evidence type="ECO:0000256" key="7">
    <source>
        <dbReference type="ARBA" id="ARBA00048220"/>
    </source>
</evidence>
<dbReference type="EC" id="6.2.-.-" evidence="8"/>
<name>A0A147JUN0_HADYE</name>
<dbReference type="GO" id="GO:0016743">
    <property type="term" value="F:carboxyl- or carbamoyltransferase activity"/>
    <property type="evidence" value="ECO:0007669"/>
    <property type="project" value="UniProtKB-UniRule"/>
</dbReference>
<keyword evidence="3" id="KW-0436">Ligase</keyword>
<dbReference type="InterPro" id="IPR017945">
    <property type="entry name" value="DHBP_synth_RibB-like_a/b_dom"/>
</dbReference>
<evidence type="ECO:0000256" key="3">
    <source>
        <dbReference type="ARBA" id="ARBA00022598"/>
    </source>
</evidence>
<dbReference type="Proteomes" id="UP000074294">
    <property type="component" value="Unassembled WGS sequence"/>
</dbReference>
<dbReference type="GO" id="GO:0016874">
    <property type="term" value="F:ligase activity"/>
    <property type="evidence" value="ECO:0007669"/>
    <property type="project" value="UniProtKB-UniRule"/>
</dbReference>
<sequence>MEARAEIRISGIVQGVGFRPFVFRLAVRHLLKGFVRNMGDAGVQIVVEGNRGNIEKFVEALRSEQPPLAKIEELQLSWQPPTGEFTDFQVSPSNRTSLGLPSVIPPDLALCDDCLREMLDRKDRRYNYPFITCVNCGPRFTIIEELPYDRVRTSMKVFPLCPDCLREYLDPVDRRYHAEPTACPVCGPRLELYHPSGEILPTQDPLVEAAKLLDEGHIVAVKGIGGIHIATKTTDDEVLARLRKMFDHPQQPFAVMAKDLDTVKTFAEVSPEEEEMLLSYRRPIVILNRSSGYNLSELVAPGLDTVGVMLPYSGIHHLLLRAGKDPAYVMTSANVTGLPMIVDNEEALTKLRNVVDYLLLHNRTIVNRCDDSVVKIIEGKPAFLRRSRGFVPEPIKLAFNSGLSVLGLGGDLNVTVSILLGNRCFLSQHIGDTTKVETLEYLQDAAARLMHLLNLKKVDIVAHDLHPDYATSRLAPRLAEKFGARPIAVQHHHAHLCALMAEHGIEEMVGVAADGVGYGPDGTAWGGEIMVARLDSYKHCGGLMKQPMPGGDLAAIYPARMVAGILWGHLDREELDQLLQDYCPSGFKHGARERKVVLHQLERGLNVFLSSSCGRVLDAVSCLLGICSQRTYEGEPAIKLEAAARGGDASEAEIDPLIEKIGGRLTLNTSRLLLDVLSALKKRVPRRHIAAAAQLAIARGLGLMAREVAESEGIKTVGVSGGVFCNRAITTALRREVEGAGLKFIRHEALPPGDGCLSAGQAVVAAKVKMTQ</sequence>
<evidence type="ECO:0000256" key="8">
    <source>
        <dbReference type="PIRNR" id="PIRNR006256"/>
    </source>
</evidence>
<dbReference type="PROSITE" id="PS51160">
    <property type="entry name" value="ACYLPHOSPHATASE_3"/>
    <property type="match status" value="1"/>
</dbReference>
<dbReference type="InterPro" id="IPR011125">
    <property type="entry name" value="Znf_HypF"/>
</dbReference>
<gene>
    <name evidence="12" type="ORF">APZ16_07215</name>
</gene>
<feature type="domain" description="YrdC-like" evidence="11">
    <location>
        <begin position="203"/>
        <end position="389"/>
    </location>
</feature>
<dbReference type="PANTHER" id="PTHR42959">
    <property type="entry name" value="CARBAMOYLTRANSFERASE"/>
    <property type="match status" value="1"/>
</dbReference>
<evidence type="ECO:0000256" key="4">
    <source>
        <dbReference type="ARBA" id="ARBA00022723"/>
    </source>
</evidence>
<dbReference type="Gene3D" id="3.90.870.50">
    <property type="match status" value="1"/>
</dbReference>
<evidence type="ECO:0000256" key="5">
    <source>
        <dbReference type="ARBA" id="ARBA00022771"/>
    </source>
</evidence>
<dbReference type="InterPro" id="IPR017968">
    <property type="entry name" value="Acylphosphatase_CS"/>
</dbReference>
<keyword evidence="9" id="KW-0378">Hydrolase</keyword>
<keyword evidence="6" id="KW-0862">Zinc</keyword>
<dbReference type="STRING" id="1776334.APZ16_07215"/>
<accession>A0A147JUN0</accession>
<dbReference type="SUPFAM" id="SSF55821">
    <property type="entry name" value="YrdC/RibB"/>
    <property type="match status" value="1"/>
</dbReference>
<comment type="caution">
    <text evidence="12">The sequence shown here is derived from an EMBL/GenBank/DDBJ whole genome shotgun (WGS) entry which is preliminary data.</text>
</comment>
<dbReference type="PANTHER" id="PTHR42959:SF1">
    <property type="entry name" value="CARBAMOYLTRANSFERASE HYPF"/>
    <property type="match status" value="1"/>
</dbReference>
<dbReference type="Pfam" id="PF01300">
    <property type="entry name" value="Sua5_yciO_yrdC"/>
    <property type="match status" value="1"/>
</dbReference>
<dbReference type="GO" id="GO:0051604">
    <property type="term" value="P:protein maturation"/>
    <property type="evidence" value="ECO:0007669"/>
    <property type="project" value="TreeGrafter"/>
</dbReference>
<evidence type="ECO:0000259" key="11">
    <source>
        <dbReference type="PROSITE" id="PS51163"/>
    </source>
</evidence>
<dbReference type="GO" id="GO:0003998">
    <property type="term" value="F:acylphosphatase activity"/>
    <property type="evidence" value="ECO:0007669"/>
    <property type="project" value="UniProtKB-EC"/>
</dbReference>
<dbReference type="Pfam" id="PF07503">
    <property type="entry name" value="zf-HYPF"/>
    <property type="match status" value="2"/>
</dbReference>